<dbReference type="EMBL" id="RSCE01000019">
    <property type="protein sequence ID" value="RSH76917.1"/>
    <property type="molecule type" value="Genomic_DNA"/>
</dbReference>
<accession>A0A427XDV6</accession>
<dbReference type="GeneID" id="39588397"/>
<feature type="compositionally biased region" description="Low complexity" evidence="1">
    <location>
        <begin position="549"/>
        <end position="561"/>
    </location>
</feature>
<feature type="compositionally biased region" description="Polar residues" evidence="1">
    <location>
        <begin position="633"/>
        <end position="644"/>
    </location>
</feature>
<dbReference type="STRING" id="105984.A0A427XDV6"/>
<organism evidence="2 3">
    <name type="scientific">Apiotrichum porosum</name>
    <dbReference type="NCBI Taxonomy" id="105984"/>
    <lineage>
        <taxon>Eukaryota</taxon>
        <taxon>Fungi</taxon>
        <taxon>Dikarya</taxon>
        <taxon>Basidiomycota</taxon>
        <taxon>Agaricomycotina</taxon>
        <taxon>Tremellomycetes</taxon>
        <taxon>Trichosporonales</taxon>
        <taxon>Trichosporonaceae</taxon>
        <taxon>Apiotrichum</taxon>
    </lineage>
</organism>
<evidence type="ECO:0008006" key="4">
    <source>
        <dbReference type="Google" id="ProtNLM"/>
    </source>
</evidence>
<dbReference type="OrthoDB" id="2575837at2759"/>
<feature type="compositionally biased region" description="Polar residues" evidence="1">
    <location>
        <begin position="323"/>
        <end position="347"/>
    </location>
</feature>
<evidence type="ECO:0000313" key="2">
    <source>
        <dbReference type="EMBL" id="RSH76917.1"/>
    </source>
</evidence>
<dbReference type="RefSeq" id="XP_028472064.1">
    <property type="nucleotide sequence ID" value="XM_028619491.1"/>
</dbReference>
<feature type="compositionally biased region" description="Low complexity" evidence="1">
    <location>
        <begin position="412"/>
        <end position="421"/>
    </location>
</feature>
<evidence type="ECO:0000313" key="3">
    <source>
        <dbReference type="Proteomes" id="UP000279236"/>
    </source>
</evidence>
<gene>
    <name evidence="2" type="ORF">EHS24_003854</name>
</gene>
<protein>
    <recommendedName>
        <fullName evidence="4">Telomere replication protein EST3</fullName>
    </recommendedName>
</protein>
<feature type="region of interest" description="Disordered" evidence="1">
    <location>
        <begin position="405"/>
        <end position="483"/>
    </location>
</feature>
<dbReference type="Proteomes" id="UP000279236">
    <property type="component" value="Unassembled WGS sequence"/>
</dbReference>
<name>A0A427XDV6_9TREE</name>
<comment type="caution">
    <text evidence="2">The sequence shown here is derived from an EMBL/GenBank/DDBJ whole genome shotgun (WGS) entry which is preliminary data.</text>
</comment>
<evidence type="ECO:0000256" key="1">
    <source>
        <dbReference type="SAM" id="MobiDB-lite"/>
    </source>
</evidence>
<feature type="compositionally biased region" description="Polar residues" evidence="1">
    <location>
        <begin position="369"/>
        <end position="378"/>
    </location>
</feature>
<feature type="region of interest" description="Disordered" evidence="1">
    <location>
        <begin position="319"/>
        <end position="393"/>
    </location>
</feature>
<dbReference type="AlphaFoldDB" id="A0A427XDV6"/>
<feature type="region of interest" description="Disordered" evidence="1">
    <location>
        <begin position="495"/>
        <end position="718"/>
    </location>
</feature>
<feature type="compositionally biased region" description="Basic and acidic residues" evidence="1">
    <location>
        <begin position="613"/>
        <end position="627"/>
    </location>
</feature>
<feature type="compositionally biased region" description="Basic and acidic residues" evidence="1">
    <location>
        <begin position="580"/>
        <end position="590"/>
    </location>
</feature>
<proteinExistence type="predicted"/>
<feature type="compositionally biased region" description="Low complexity" evidence="1">
    <location>
        <begin position="502"/>
        <end position="515"/>
    </location>
</feature>
<reference evidence="2 3" key="1">
    <citation type="submission" date="2018-11" db="EMBL/GenBank/DDBJ databases">
        <title>Genome sequence of Apiotrichum porosum DSM 27194.</title>
        <authorList>
            <person name="Aliyu H."/>
            <person name="Gorte O."/>
            <person name="Ochsenreither K."/>
        </authorList>
    </citation>
    <scope>NUCLEOTIDE SEQUENCE [LARGE SCALE GENOMIC DNA]</scope>
    <source>
        <strain evidence="2 3">DSM 27194</strain>
    </source>
</reference>
<feature type="region of interest" description="Disordered" evidence="1">
    <location>
        <begin position="770"/>
        <end position="799"/>
    </location>
</feature>
<feature type="compositionally biased region" description="Low complexity" evidence="1">
    <location>
        <begin position="649"/>
        <end position="661"/>
    </location>
</feature>
<feature type="compositionally biased region" description="Pro residues" evidence="1">
    <location>
        <begin position="692"/>
        <end position="703"/>
    </location>
</feature>
<sequence>MGGAGSKVSTTVRAPDHDAFVVTGQHGHDDEDNKTAFMQSWIANSVIQHDNKYGADLDQVHEGRFLCQITNFTTFRTSQDPHAIVHAVVADRTHWVNVAFDPDVTDKHERSIGGEEPERLTSHLRATVRINQFQIQLTGPIRREGVEPPIPRVQFLVLSWDIVGGDRRDSVFFPGAREVGTRTRDTKQRKVLRKWWAGISQVSAPHPSIQLPVQTPIKPMSRASSVRASVPPAGTDGRGFIPMQEALARSLGPHAKKRKPVPMRMGAELISPDQQELLKSITVFGVNIGVLPEHAAISQEQGATSYEQDVADAEAMEPDLAHSNPSNGHSQPSNGQSGGSLESQVSYPSPAPTRHTESAGGSSPAPATPLSNLASVDSPSPAAVDVMDVSDDSDADDAVLQRLMMEPPARPAPRSRSVAESSECEEIPIRKPYARAPVRRQTGAAFAVAQHEPSPSPPVQEKASSPVGGDTDDEDLSDYELQQRNVLKATARKFDEAAVEESLSQSQDSSQFDLSKYAPTPSVAPKEGVLVETTDESDPKEPATPAPPATKARPPTSTAPAKRPRWSTVIDNAPPEPDAEATRVTKRPREPVATPEQHSAKRLRATVATPLGSEKHSAGDDSRETTTLHHRQSLVQASRATPTQPRAPKPATSSTPKTPVVKAEPATMASSCAMSVEPVPDRHRATQRWPTISPPPPSTPLQPPMSVSRATPATSPVPAAQATPAFVSQQTPASTARPTASTAVKLNGWMPDLHVKGGLSRKFLANAVAGATEARNKQRRRSGSAKSELKGTAARKTLT</sequence>
<keyword evidence="3" id="KW-1185">Reference proteome</keyword>